<comment type="caution">
    <text evidence="1">The sequence shown here is derived from an EMBL/GenBank/DDBJ whole genome shotgun (WGS) entry which is preliminary data.</text>
</comment>
<protein>
    <submittedName>
        <fullName evidence="1">Uncharacterized protein</fullName>
    </submittedName>
</protein>
<feature type="non-terminal residue" evidence="1">
    <location>
        <position position="140"/>
    </location>
</feature>
<evidence type="ECO:0000313" key="1">
    <source>
        <dbReference type="EMBL" id="GAH10974.1"/>
    </source>
</evidence>
<name>X1E1E3_9ZZZZ</name>
<organism evidence="1">
    <name type="scientific">marine sediment metagenome</name>
    <dbReference type="NCBI Taxonomy" id="412755"/>
    <lineage>
        <taxon>unclassified sequences</taxon>
        <taxon>metagenomes</taxon>
        <taxon>ecological metagenomes</taxon>
    </lineage>
</organism>
<proteinExistence type="predicted"/>
<gene>
    <name evidence="1" type="ORF">S01H4_54136</name>
</gene>
<dbReference type="AlphaFoldDB" id="X1E1E3"/>
<reference evidence="1" key="1">
    <citation type="journal article" date="2014" name="Front. Microbiol.">
        <title>High frequency of phylogenetically diverse reductive dehalogenase-homologous genes in deep subseafloor sedimentary metagenomes.</title>
        <authorList>
            <person name="Kawai M."/>
            <person name="Futagami T."/>
            <person name="Toyoda A."/>
            <person name="Takaki Y."/>
            <person name="Nishi S."/>
            <person name="Hori S."/>
            <person name="Arai W."/>
            <person name="Tsubouchi T."/>
            <person name="Morono Y."/>
            <person name="Uchiyama I."/>
            <person name="Ito T."/>
            <person name="Fujiyama A."/>
            <person name="Inagaki F."/>
            <person name="Takami H."/>
        </authorList>
    </citation>
    <scope>NUCLEOTIDE SEQUENCE</scope>
    <source>
        <strain evidence="1">Expedition CK06-06</strain>
    </source>
</reference>
<sequence>MCVEFGSETGIIWALSGQPLLWEGRTDENAIILNTYDLRHFFRIPTGEGRFGARGHTGGIVEELVTILVDTEDPEEVKQRATGLGLSTEQNYLHSAIGVSQDGNLIVVQLHGSFEGVADRLRSAGATYAIELDQGGSVST</sequence>
<accession>X1E1E3</accession>
<dbReference type="EMBL" id="BART01031129">
    <property type="protein sequence ID" value="GAH10974.1"/>
    <property type="molecule type" value="Genomic_DNA"/>
</dbReference>